<dbReference type="Gene3D" id="1.10.357.10">
    <property type="entry name" value="Tetracycline Repressor, domain 2"/>
    <property type="match status" value="1"/>
</dbReference>
<protein>
    <submittedName>
        <fullName evidence="6">TetR/AcrR family transcriptional regulator</fullName>
    </submittedName>
</protein>
<comment type="caution">
    <text evidence="6">The sequence shown here is derived from an EMBL/GenBank/DDBJ whole genome shotgun (WGS) entry which is preliminary data.</text>
</comment>
<dbReference type="Pfam" id="PF00440">
    <property type="entry name" value="TetR_N"/>
    <property type="match status" value="1"/>
</dbReference>
<dbReference type="PANTHER" id="PTHR43479:SF11">
    <property type="entry name" value="ACREF_ENVCD OPERON REPRESSOR-RELATED"/>
    <property type="match status" value="1"/>
</dbReference>
<evidence type="ECO:0000256" key="4">
    <source>
        <dbReference type="PROSITE-ProRule" id="PRU00335"/>
    </source>
</evidence>
<dbReference type="InterPro" id="IPR009057">
    <property type="entry name" value="Homeodomain-like_sf"/>
</dbReference>
<dbReference type="SUPFAM" id="SSF46689">
    <property type="entry name" value="Homeodomain-like"/>
    <property type="match status" value="1"/>
</dbReference>
<keyword evidence="1" id="KW-0805">Transcription regulation</keyword>
<dbReference type="RefSeq" id="WP_013667855.1">
    <property type="nucleotide sequence ID" value="NZ_JBHLWO010000002.1"/>
</dbReference>
<dbReference type="Proteomes" id="UP001589774">
    <property type="component" value="Unassembled WGS sequence"/>
</dbReference>
<evidence type="ECO:0000256" key="2">
    <source>
        <dbReference type="ARBA" id="ARBA00023125"/>
    </source>
</evidence>
<evidence type="ECO:0000313" key="6">
    <source>
        <dbReference type="EMBL" id="MFC0320461.1"/>
    </source>
</evidence>
<dbReference type="PANTHER" id="PTHR43479">
    <property type="entry name" value="ACREF/ENVCD OPERON REPRESSOR-RELATED"/>
    <property type="match status" value="1"/>
</dbReference>
<gene>
    <name evidence="6" type="ORF">ACFFI0_19195</name>
</gene>
<dbReference type="InterPro" id="IPR036271">
    <property type="entry name" value="Tet_transcr_reg_TetR-rel_C_sf"/>
</dbReference>
<feature type="domain" description="HTH tetR-type" evidence="5">
    <location>
        <begin position="12"/>
        <end position="72"/>
    </location>
</feature>
<keyword evidence="3" id="KW-0804">Transcription</keyword>
<reference evidence="6 7" key="1">
    <citation type="submission" date="2024-09" db="EMBL/GenBank/DDBJ databases">
        <authorList>
            <person name="Sun Q."/>
            <person name="Mori K."/>
        </authorList>
    </citation>
    <scope>NUCLEOTIDE SEQUENCE [LARGE SCALE GENOMIC DNA]</scope>
    <source>
        <strain evidence="6 7">CCM 7765</strain>
    </source>
</reference>
<evidence type="ECO:0000256" key="3">
    <source>
        <dbReference type="ARBA" id="ARBA00023163"/>
    </source>
</evidence>
<dbReference type="InterPro" id="IPR050624">
    <property type="entry name" value="HTH-type_Tx_Regulator"/>
</dbReference>
<keyword evidence="2 4" id="KW-0238">DNA-binding</keyword>
<evidence type="ECO:0000256" key="1">
    <source>
        <dbReference type="ARBA" id="ARBA00023015"/>
    </source>
</evidence>
<proteinExistence type="predicted"/>
<dbReference type="InterPro" id="IPR001647">
    <property type="entry name" value="HTH_TetR"/>
</dbReference>
<dbReference type="PRINTS" id="PR00455">
    <property type="entry name" value="HTHTETR"/>
</dbReference>
<evidence type="ECO:0000259" key="5">
    <source>
        <dbReference type="PROSITE" id="PS50977"/>
    </source>
</evidence>
<name>A0ABV6HNI0_9SPHI</name>
<feature type="DNA-binding region" description="H-T-H motif" evidence="4">
    <location>
        <begin position="35"/>
        <end position="54"/>
    </location>
</feature>
<dbReference type="PROSITE" id="PS50977">
    <property type="entry name" value="HTH_TETR_2"/>
    <property type="match status" value="1"/>
</dbReference>
<dbReference type="SUPFAM" id="SSF48498">
    <property type="entry name" value="Tetracyclin repressor-like, C-terminal domain"/>
    <property type="match status" value="1"/>
</dbReference>
<keyword evidence="7" id="KW-1185">Reference proteome</keyword>
<organism evidence="6 7">
    <name type="scientific">Olivibacter oleidegradans</name>
    <dbReference type="NCBI Taxonomy" id="760123"/>
    <lineage>
        <taxon>Bacteria</taxon>
        <taxon>Pseudomonadati</taxon>
        <taxon>Bacteroidota</taxon>
        <taxon>Sphingobacteriia</taxon>
        <taxon>Sphingobacteriales</taxon>
        <taxon>Sphingobacteriaceae</taxon>
        <taxon>Olivibacter</taxon>
    </lineage>
</organism>
<dbReference type="Pfam" id="PF13305">
    <property type="entry name" value="TetR_C_33"/>
    <property type="match status" value="1"/>
</dbReference>
<accession>A0ABV6HNI0</accession>
<evidence type="ECO:0000313" key="7">
    <source>
        <dbReference type="Proteomes" id="UP001589774"/>
    </source>
</evidence>
<sequence length="216" mass="25326">MGIKERKERHKEDLRQRILDAAKVLFLKEGYEATSIRKIASAIEFSPTTIYLYYKDKNDIIYTLQKEGFKVLRTKFSALSNVDDPFERLKAMGRTYLQFSMENREFYELMFIMKEPLEYLQKICGSEAEQWDDGVEAFNFLVYTIAECQRSGYFKGHDTKMFSLLVWSTVHGLCALNMHGHITHVVEKHLIELKEGTQILDCAFDSYIKFLEQIKG</sequence>
<dbReference type="InterPro" id="IPR025996">
    <property type="entry name" value="MT1864/Rv1816-like_C"/>
</dbReference>
<dbReference type="EMBL" id="JBHLWO010000002">
    <property type="protein sequence ID" value="MFC0320461.1"/>
    <property type="molecule type" value="Genomic_DNA"/>
</dbReference>